<dbReference type="Pfam" id="PF03441">
    <property type="entry name" value="FAD_binding_7"/>
    <property type="match status" value="1"/>
</dbReference>
<accession>A0A645ESP8</accession>
<reference evidence="6" key="1">
    <citation type="submission" date="2019-08" db="EMBL/GenBank/DDBJ databases">
        <authorList>
            <person name="Kucharzyk K."/>
            <person name="Murdoch R.W."/>
            <person name="Higgins S."/>
            <person name="Loffler F."/>
        </authorList>
    </citation>
    <scope>NUCLEOTIDE SEQUENCE</scope>
</reference>
<dbReference type="InterPro" id="IPR005101">
    <property type="entry name" value="Cryptochr/Photolyase_FAD-bd"/>
</dbReference>
<dbReference type="EC" id="4.1.99.3" evidence="6"/>
<evidence type="ECO:0000256" key="2">
    <source>
        <dbReference type="ARBA" id="ARBA00022630"/>
    </source>
</evidence>
<keyword evidence="3" id="KW-0274">FAD</keyword>
<dbReference type="Gene3D" id="1.25.40.80">
    <property type="match status" value="1"/>
</dbReference>
<dbReference type="GO" id="GO:0009416">
    <property type="term" value="P:response to light stimulus"/>
    <property type="evidence" value="ECO:0007669"/>
    <property type="project" value="TreeGrafter"/>
</dbReference>
<protein>
    <submittedName>
        <fullName evidence="6">Deoxyribodipyrimidine photo-lyase</fullName>
        <ecNumber evidence="6">4.1.99.3</ecNumber>
    </submittedName>
</protein>
<keyword evidence="2" id="KW-0285">Flavoprotein</keyword>
<keyword evidence="4" id="KW-0157">Chromophore</keyword>
<proteinExistence type="predicted"/>
<dbReference type="EMBL" id="VSSQ01050966">
    <property type="protein sequence ID" value="MPN05061.1"/>
    <property type="molecule type" value="Genomic_DNA"/>
</dbReference>
<evidence type="ECO:0000256" key="4">
    <source>
        <dbReference type="ARBA" id="ARBA00022991"/>
    </source>
</evidence>
<dbReference type="PANTHER" id="PTHR11455">
    <property type="entry name" value="CRYPTOCHROME"/>
    <property type="match status" value="1"/>
</dbReference>
<name>A0A645ESP8_9ZZZZ</name>
<dbReference type="GO" id="GO:0003904">
    <property type="term" value="F:deoxyribodipyrimidine photo-lyase activity"/>
    <property type="evidence" value="ECO:0007669"/>
    <property type="project" value="UniProtKB-EC"/>
</dbReference>
<dbReference type="GO" id="GO:0071949">
    <property type="term" value="F:FAD binding"/>
    <property type="evidence" value="ECO:0007669"/>
    <property type="project" value="TreeGrafter"/>
</dbReference>
<dbReference type="PROSITE" id="PS00691">
    <property type="entry name" value="DNA_PHOTOLYASES_1_2"/>
    <property type="match status" value="1"/>
</dbReference>
<dbReference type="GO" id="GO:0006950">
    <property type="term" value="P:response to stress"/>
    <property type="evidence" value="ECO:0007669"/>
    <property type="project" value="UniProtKB-ARBA"/>
</dbReference>
<evidence type="ECO:0000313" key="6">
    <source>
        <dbReference type="EMBL" id="MPN05061.1"/>
    </source>
</evidence>
<dbReference type="SUPFAM" id="SSF48173">
    <property type="entry name" value="Cryptochrome/photolyase FAD-binding domain"/>
    <property type="match status" value="1"/>
</dbReference>
<dbReference type="AlphaFoldDB" id="A0A645ESP8"/>
<evidence type="ECO:0000259" key="5">
    <source>
        <dbReference type="Pfam" id="PF03441"/>
    </source>
</evidence>
<evidence type="ECO:0000256" key="1">
    <source>
        <dbReference type="ARBA" id="ARBA00001974"/>
    </source>
</evidence>
<gene>
    <name evidence="6" type="primary">phrA_7</name>
    <name evidence="6" type="ORF">SDC9_152311</name>
</gene>
<sequence length="220" mass="25954">MIAGYCQTRDLPALQGVTRMGVHLRFGTVSIRKLALRASLFSETYLKELIWREFFMQVLWHFPYVADGPFRKKYESILWENNEEDFRRWCNGSTGYPMVDAGMRELITTGFMHNRVRMVTASFLTKHLLIDWRWGEAWFAAKLLDFDLASNNGNWQWVAGTGCDAAPYFRIFNPVEQQKRFDTHQEYIRHWIPELGTSAYPAPMVDHIFARQRALQRYNV</sequence>
<evidence type="ECO:0000256" key="3">
    <source>
        <dbReference type="ARBA" id="ARBA00022827"/>
    </source>
</evidence>
<dbReference type="InterPro" id="IPR036134">
    <property type="entry name" value="Crypto/Photolyase_FAD-like_sf"/>
</dbReference>
<dbReference type="PANTHER" id="PTHR11455:SF9">
    <property type="entry name" value="CRYPTOCHROME CIRCADIAN CLOCK 5 ISOFORM X1"/>
    <property type="match status" value="1"/>
</dbReference>
<keyword evidence="6" id="KW-0456">Lyase</keyword>
<comment type="caution">
    <text evidence="6">The sequence shown here is derived from an EMBL/GenBank/DDBJ whole genome shotgun (WGS) entry which is preliminary data.</text>
</comment>
<dbReference type="PRINTS" id="PR00147">
    <property type="entry name" value="DNAPHOTLYASE"/>
</dbReference>
<dbReference type="GO" id="GO:0006139">
    <property type="term" value="P:nucleobase-containing compound metabolic process"/>
    <property type="evidence" value="ECO:0007669"/>
    <property type="project" value="UniProtKB-ARBA"/>
</dbReference>
<feature type="domain" description="Cryptochrome/DNA photolyase FAD-binding" evidence="5">
    <location>
        <begin position="46"/>
        <end position="195"/>
    </location>
</feature>
<comment type="cofactor">
    <cofactor evidence="1">
        <name>FAD</name>
        <dbReference type="ChEBI" id="CHEBI:57692"/>
    </cofactor>
</comment>
<dbReference type="Gene3D" id="1.10.579.10">
    <property type="entry name" value="DNA Cyclobutane Dipyrimidine Photolyase, subunit A, domain 3"/>
    <property type="match status" value="1"/>
</dbReference>
<dbReference type="InterPro" id="IPR018394">
    <property type="entry name" value="DNA_photolyase_1_CS_C"/>
</dbReference>
<organism evidence="6">
    <name type="scientific">bioreactor metagenome</name>
    <dbReference type="NCBI Taxonomy" id="1076179"/>
    <lineage>
        <taxon>unclassified sequences</taxon>
        <taxon>metagenomes</taxon>
        <taxon>ecological metagenomes</taxon>
    </lineage>
</organism>
<dbReference type="GO" id="GO:0003677">
    <property type="term" value="F:DNA binding"/>
    <property type="evidence" value="ECO:0007669"/>
    <property type="project" value="TreeGrafter"/>
</dbReference>
<dbReference type="InterPro" id="IPR002081">
    <property type="entry name" value="Cryptochrome/DNA_photolyase_1"/>
</dbReference>
<dbReference type="PROSITE" id="PS00394">
    <property type="entry name" value="DNA_PHOTOLYASES_1_1"/>
    <property type="match status" value="1"/>
</dbReference>